<proteinExistence type="predicted"/>
<comment type="caution">
    <text evidence="1">The sequence shown here is derived from an EMBL/GenBank/DDBJ whole genome shotgun (WGS) entry which is preliminary data.</text>
</comment>
<protein>
    <submittedName>
        <fullName evidence="1">Uncharacterized protein</fullName>
    </submittedName>
</protein>
<gene>
    <name evidence="1" type="ORF">DLR72_05435</name>
</gene>
<name>A0ABD7FXH3_9VIBR</name>
<dbReference type="Proteomes" id="UP000252199">
    <property type="component" value="Unassembled WGS sequence"/>
</dbReference>
<organism evidence="1 2">
    <name type="scientific">Vibrio paracholerae</name>
    <dbReference type="NCBI Taxonomy" id="650003"/>
    <lineage>
        <taxon>Bacteria</taxon>
        <taxon>Pseudomonadati</taxon>
        <taxon>Pseudomonadota</taxon>
        <taxon>Gammaproteobacteria</taxon>
        <taxon>Vibrionales</taxon>
        <taxon>Vibrionaceae</taxon>
        <taxon>Vibrio</taxon>
    </lineage>
</organism>
<dbReference type="EMBL" id="QKKU01000034">
    <property type="protein sequence ID" value="RBM69964.1"/>
    <property type="molecule type" value="Genomic_DNA"/>
</dbReference>
<evidence type="ECO:0000313" key="2">
    <source>
        <dbReference type="Proteomes" id="UP000252199"/>
    </source>
</evidence>
<accession>A0ABD7FXH3</accession>
<dbReference type="RefSeq" id="WP_113610230.1">
    <property type="nucleotide sequence ID" value="NZ_CAWQMY010000097.1"/>
</dbReference>
<reference evidence="1 2" key="1">
    <citation type="submission" date="2018-06" db="EMBL/GenBank/DDBJ databases">
        <title>Draft genome sequences of nine Vibrio sp. clinical isolates from across the United States representing the closest known relative of Vibrio cholerae.</title>
        <authorList>
            <person name="Islam M.T."/>
            <person name="Liang K."/>
            <person name="Im M.S."/>
            <person name="Winkjer J."/>
            <person name="Busby S."/>
            <person name="Batra D."/>
            <person name="Rowe L."/>
            <person name="Tarr C.L."/>
            <person name="Boucher Y."/>
        </authorList>
    </citation>
    <scope>NUCLEOTIDE SEQUENCE [LARGE SCALE GENOMIC DNA]</scope>
    <source>
        <strain evidence="1 2">2017V-1110</strain>
    </source>
</reference>
<sequence>MRAIIFITFNLLVLIFILVYEKKYLSTEDYYASIYVIENKNNVSHIKIASSSKNSKFNSLTYFKSPAISDVAIFNSQGDIRSGDVDGDYIIRYNMSENNSVSIVELDKAELYLRLKARTAFDHEETIKLLYSENDVYIFDMQRNNNIIMYSSNK</sequence>
<evidence type="ECO:0000313" key="1">
    <source>
        <dbReference type="EMBL" id="RBM69964.1"/>
    </source>
</evidence>
<dbReference type="AlphaFoldDB" id="A0ABD7FXH3"/>